<feature type="binding site" evidence="4">
    <location>
        <position position="123"/>
    </location>
    <ligand>
        <name>S-adenosyl-L-methionine</name>
        <dbReference type="ChEBI" id="CHEBI:59789"/>
    </ligand>
</feature>
<dbReference type="PANTHER" id="PTHR43591:SF24">
    <property type="entry name" value="2-METHOXY-6-POLYPRENYL-1,4-BENZOQUINOL METHYLASE, MITOCHONDRIAL"/>
    <property type="match status" value="1"/>
</dbReference>
<dbReference type="EMBL" id="NMVO01000007">
    <property type="protein sequence ID" value="OYO15951.1"/>
    <property type="molecule type" value="Genomic_DNA"/>
</dbReference>
<dbReference type="OrthoDB" id="9808140at2"/>
<dbReference type="HAMAP" id="MF_01813">
    <property type="entry name" value="MenG_UbiE_methyltr"/>
    <property type="match status" value="1"/>
</dbReference>
<dbReference type="PANTHER" id="PTHR43591">
    <property type="entry name" value="METHYLTRANSFERASE"/>
    <property type="match status" value="1"/>
</dbReference>
<dbReference type="UniPathway" id="UPA00079">
    <property type="reaction ID" value="UER00169"/>
</dbReference>
<dbReference type="CDD" id="cd02440">
    <property type="entry name" value="AdoMet_MTases"/>
    <property type="match status" value="1"/>
</dbReference>
<dbReference type="EC" id="2.1.1.163" evidence="4"/>
<keyword evidence="6" id="KW-1185">Reference proteome</keyword>
<dbReference type="NCBIfam" id="TIGR01934">
    <property type="entry name" value="MenG_MenH_UbiE"/>
    <property type="match status" value="1"/>
</dbReference>
<dbReference type="InterPro" id="IPR029063">
    <property type="entry name" value="SAM-dependent_MTases_sf"/>
</dbReference>
<feature type="binding site" evidence="4">
    <location>
        <begin position="106"/>
        <end position="107"/>
    </location>
    <ligand>
        <name>S-adenosyl-L-methionine</name>
        <dbReference type="ChEBI" id="CHEBI:59789"/>
    </ligand>
</feature>
<dbReference type="GO" id="GO:0009234">
    <property type="term" value="P:menaquinone biosynthetic process"/>
    <property type="evidence" value="ECO:0007669"/>
    <property type="project" value="UniProtKB-UniRule"/>
</dbReference>
<dbReference type="SUPFAM" id="SSF53335">
    <property type="entry name" value="S-adenosyl-L-methionine-dependent methyltransferases"/>
    <property type="match status" value="1"/>
</dbReference>
<dbReference type="Gene3D" id="3.40.50.150">
    <property type="entry name" value="Vaccinia Virus protein VP39"/>
    <property type="match status" value="1"/>
</dbReference>
<keyword evidence="3 4" id="KW-0949">S-adenosyl-L-methionine</keyword>
<evidence type="ECO:0000256" key="3">
    <source>
        <dbReference type="ARBA" id="ARBA00022691"/>
    </source>
</evidence>
<dbReference type="AlphaFoldDB" id="A0A255GK40"/>
<reference evidence="5 6" key="1">
    <citation type="submission" date="2017-07" db="EMBL/GenBank/DDBJ databases">
        <title>Draft whole genome sequences of clinical Proprionibacteriaceae strains.</title>
        <authorList>
            <person name="Bernier A.-M."/>
            <person name="Bernard K."/>
            <person name="Domingo M.-C."/>
        </authorList>
    </citation>
    <scope>NUCLEOTIDE SEQUENCE [LARGE SCALE GENOMIC DNA]</scope>
    <source>
        <strain evidence="5 6">NML 030167</strain>
    </source>
</reference>
<evidence type="ECO:0000313" key="6">
    <source>
        <dbReference type="Proteomes" id="UP000215896"/>
    </source>
</evidence>
<protein>
    <recommendedName>
        <fullName evidence="4">Demethylmenaquinone methyltransferase</fullName>
        <ecNumber evidence="4">2.1.1.163</ecNumber>
    </recommendedName>
</protein>
<feature type="binding site" evidence="4">
    <location>
        <position position="66"/>
    </location>
    <ligand>
        <name>S-adenosyl-L-methionine</name>
        <dbReference type="ChEBI" id="CHEBI:59789"/>
    </ligand>
</feature>
<dbReference type="GO" id="GO:0032259">
    <property type="term" value="P:methylation"/>
    <property type="evidence" value="ECO:0007669"/>
    <property type="project" value="UniProtKB-KW"/>
</dbReference>
<gene>
    <name evidence="4" type="primary">menG</name>
    <name evidence="5" type="ORF">CGZ94_05950</name>
</gene>
<dbReference type="Proteomes" id="UP000215896">
    <property type="component" value="Unassembled WGS sequence"/>
</dbReference>
<organism evidence="5 6">
    <name type="scientific">Enemella evansiae</name>
    <dbReference type="NCBI Taxonomy" id="2016499"/>
    <lineage>
        <taxon>Bacteria</taxon>
        <taxon>Bacillati</taxon>
        <taxon>Actinomycetota</taxon>
        <taxon>Actinomycetes</taxon>
        <taxon>Propionibacteriales</taxon>
        <taxon>Propionibacteriaceae</taxon>
        <taxon>Enemella</taxon>
    </lineage>
</organism>
<keyword evidence="2 4" id="KW-0808">Transferase</keyword>
<dbReference type="PROSITE" id="PS01184">
    <property type="entry name" value="UBIE_2"/>
    <property type="match status" value="1"/>
</dbReference>
<dbReference type="InterPro" id="IPR004033">
    <property type="entry name" value="UbiE/COQ5_MeTrFase"/>
</dbReference>
<dbReference type="InterPro" id="IPR023576">
    <property type="entry name" value="UbiE/COQ5_MeTrFase_CS"/>
</dbReference>
<dbReference type="GO" id="GO:0043770">
    <property type="term" value="F:demethylmenaquinone methyltransferase activity"/>
    <property type="evidence" value="ECO:0007669"/>
    <property type="project" value="UniProtKB-UniRule"/>
</dbReference>
<dbReference type="RefSeq" id="WP_094405093.1">
    <property type="nucleotide sequence ID" value="NZ_NMVM01000002.1"/>
</dbReference>
<keyword evidence="1 4" id="KW-0489">Methyltransferase</keyword>
<feature type="binding site" evidence="4">
    <location>
        <position position="84"/>
    </location>
    <ligand>
        <name>S-adenosyl-L-methionine</name>
        <dbReference type="ChEBI" id="CHEBI:59789"/>
    </ligand>
</feature>
<comment type="function">
    <text evidence="4">Methyltransferase required for the conversion of demethylmenaquinol (DMKH2) to menaquinol (MKH2).</text>
</comment>
<proteinExistence type="inferred from homology"/>
<comment type="pathway">
    <text evidence="4">Quinol/quinone metabolism; menaquinone biosynthesis; menaquinol from 1,4-dihydroxy-2-naphthoate: step 2/2.</text>
</comment>
<evidence type="ECO:0000256" key="1">
    <source>
        <dbReference type="ARBA" id="ARBA00022603"/>
    </source>
</evidence>
<keyword evidence="4" id="KW-0474">Menaquinone biosynthesis</keyword>
<comment type="similarity">
    <text evidence="4">Belongs to the class I-like SAM-binding methyltransferase superfamily. MenG/UbiE family.</text>
</comment>
<evidence type="ECO:0000256" key="2">
    <source>
        <dbReference type="ARBA" id="ARBA00022679"/>
    </source>
</evidence>
<dbReference type="NCBIfam" id="NF001241">
    <property type="entry name" value="PRK00216.1-2"/>
    <property type="match status" value="1"/>
</dbReference>
<dbReference type="Pfam" id="PF01209">
    <property type="entry name" value="Ubie_methyltran"/>
    <property type="match status" value="1"/>
</dbReference>
<evidence type="ECO:0000256" key="4">
    <source>
        <dbReference type="HAMAP-Rule" id="MF_01813"/>
    </source>
</evidence>
<comment type="caution">
    <text evidence="5">The sequence shown here is derived from an EMBL/GenBank/DDBJ whole genome shotgun (WGS) entry which is preliminary data.</text>
</comment>
<evidence type="ECO:0000313" key="5">
    <source>
        <dbReference type="EMBL" id="OYO15951.1"/>
    </source>
</evidence>
<name>A0A255GK40_9ACTN</name>
<accession>A0A255GK40</accession>
<dbReference type="PROSITE" id="PS51608">
    <property type="entry name" value="SAM_MT_UBIE"/>
    <property type="match status" value="1"/>
</dbReference>
<comment type="catalytic activity">
    <reaction evidence="4">
        <text>a 2-demethylmenaquinol + S-adenosyl-L-methionine = a menaquinol + S-adenosyl-L-homocysteine + H(+)</text>
        <dbReference type="Rhea" id="RHEA:42640"/>
        <dbReference type="Rhea" id="RHEA-COMP:9539"/>
        <dbReference type="Rhea" id="RHEA-COMP:9563"/>
        <dbReference type="ChEBI" id="CHEBI:15378"/>
        <dbReference type="ChEBI" id="CHEBI:18151"/>
        <dbReference type="ChEBI" id="CHEBI:55437"/>
        <dbReference type="ChEBI" id="CHEBI:57856"/>
        <dbReference type="ChEBI" id="CHEBI:59789"/>
        <dbReference type="EC" id="2.1.1.163"/>
    </reaction>
</comment>
<sequence>MPKSDYRATLAKRRADVSAMFDRVAQRYDVMNDVMTMGQIRRWRRLVQESIDPKPGQRILDLAAGTGTSSRPLADAGALVVPTDLSLGMLKVGKEHHPDLPFLAGDALALPFADGVFDAVTISYGLRNVEHTLAALTEMRRVTRPGGRLVVAEFSTPTAAPVRLGYQQLVLRALPELAKVASSNPSAYHYLIESIRAWPDQRGLADLMVQAGWSRVEWRNLFGGVVALHRAVA</sequence>